<gene>
    <name evidence="3" type="ORF">HannXRQ_Chr09g0243981</name>
</gene>
<dbReference type="EMBL" id="CM007898">
    <property type="protein sequence ID" value="OTG13950.1"/>
    <property type="molecule type" value="Genomic_DNA"/>
</dbReference>
<dbReference type="Proteomes" id="UP000215914">
    <property type="component" value="Chromosome 9"/>
</dbReference>
<organism evidence="3 4">
    <name type="scientific">Helianthus annuus</name>
    <name type="common">Common sunflower</name>
    <dbReference type="NCBI Taxonomy" id="4232"/>
    <lineage>
        <taxon>Eukaryota</taxon>
        <taxon>Viridiplantae</taxon>
        <taxon>Streptophyta</taxon>
        <taxon>Embryophyta</taxon>
        <taxon>Tracheophyta</taxon>
        <taxon>Spermatophyta</taxon>
        <taxon>Magnoliopsida</taxon>
        <taxon>eudicotyledons</taxon>
        <taxon>Gunneridae</taxon>
        <taxon>Pentapetalae</taxon>
        <taxon>asterids</taxon>
        <taxon>campanulids</taxon>
        <taxon>Asterales</taxon>
        <taxon>Asteraceae</taxon>
        <taxon>Asteroideae</taxon>
        <taxon>Heliantheae alliance</taxon>
        <taxon>Heliantheae</taxon>
        <taxon>Helianthus</taxon>
    </lineage>
</organism>
<feature type="compositionally biased region" description="Polar residues" evidence="1">
    <location>
        <begin position="13"/>
        <end position="28"/>
    </location>
</feature>
<keyword evidence="2" id="KW-1133">Transmembrane helix</keyword>
<reference evidence="4" key="1">
    <citation type="journal article" date="2017" name="Nature">
        <title>The sunflower genome provides insights into oil metabolism, flowering and Asterid evolution.</title>
        <authorList>
            <person name="Badouin H."/>
            <person name="Gouzy J."/>
            <person name="Grassa C.J."/>
            <person name="Murat F."/>
            <person name="Staton S.E."/>
            <person name="Cottret L."/>
            <person name="Lelandais-Briere C."/>
            <person name="Owens G.L."/>
            <person name="Carrere S."/>
            <person name="Mayjonade B."/>
            <person name="Legrand L."/>
            <person name="Gill N."/>
            <person name="Kane N.C."/>
            <person name="Bowers J.E."/>
            <person name="Hubner S."/>
            <person name="Bellec A."/>
            <person name="Berard A."/>
            <person name="Berges H."/>
            <person name="Blanchet N."/>
            <person name="Boniface M.C."/>
            <person name="Brunel D."/>
            <person name="Catrice O."/>
            <person name="Chaidir N."/>
            <person name="Claudel C."/>
            <person name="Donnadieu C."/>
            <person name="Faraut T."/>
            <person name="Fievet G."/>
            <person name="Helmstetter N."/>
            <person name="King M."/>
            <person name="Knapp S.J."/>
            <person name="Lai Z."/>
            <person name="Le Paslier M.C."/>
            <person name="Lippi Y."/>
            <person name="Lorenzon L."/>
            <person name="Mandel J.R."/>
            <person name="Marage G."/>
            <person name="Marchand G."/>
            <person name="Marquand E."/>
            <person name="Bret-Mestries E."/>
            <person name="Morien E."/>
            <person name="Nambeesan S."/>
            <person name="Nguyen T."/>
            <person name="Pegot-Espagnet P."/>
            <person name="Pouilly N."/>
            <person name="Raftis F."/>
            <person name="Sallet E."/>
            <person name="Schiex T."/>
            <person name="Thomas J."/>
            <person name="Vandecasteele C."/>
            <person name="Vares D."/>
            <person name="Vear F."/>
            <person name="Vautrin S."/>
            <person name="Crespi M."/>
            <person name="Mangin B."/>
            <person name="Burke J.M."/>
            <person name="Salse J."/>
            <person name="Munos S."/>
            <person name="Vincourt P."/>
            <person name="Rieseberg L.H."/>
            <person name="Langlade N.B."/>
        </authorList>
    </citation>
    <scope>NUCLEOTIDE SEQUENCE [LARGE SCALE GENOMIC DNA]</scope>
    <source>
        <strain evidence="4">cv. SF193</strain>
    </source>
</reference>
<proteinExistence type="predicted"/>
<keyword evidence="4" id="KW-1185">Reference proteome</keyword>
<keyword evidence="2" id="KW-0472">Membrane</keyword>
<feature type="region of interest" description="Disordered" evidence="1">
    <location>
        <begin position="1"/>
        <end position="28"/>
    </location>
</feature>
<name>A0A251TS54_HELAN</name>
<evidence type="ECO:0000256" key="1">
    <source>
        <dbReference type="SAM" id="MobiDB-lite"/>
    </source>
</evidence>
<accession>A0A251TS54</accession>
<evidence type="ECO:0000256" key="2">
    <source>
        <dbReference type="SAM" id="Phobius"/>
    </source>
</evidence>
<evidence type="ECO:0000313" key="4">
    <source>
        <dbReference type="Proteomes" id="UP000215914"/>
    </source>
</evidence>
<feature type="transmembrane region" description="Helical" evidence="2">
    <location>
        <begin position="131"/>
        <end position="150"/>
    </location>
</feature>
<keyword evidence="2" id="KW-0812">Transmembrane</keyword>
<dbReference type="InParanoid" id="A0A251TS54"/>
<protein>
    <submittedName>
        <fullName evidence="3">Uncharacterized protein</fullName>
    </submittedName>
</protein>
<evidence type="ECO:0000313" key="3">
    <source>
        <dbReference type="EMBL" id="OTG13950.1"/>
    </source>
</evidence>
<sequence>MGTYSMSKAFVSDETSQTVPDPVSNTSSGVIIEETQGKPEYYINQCTENIENNTNTNSWFSSSLWAFVDSIPTTPASVSESSALVNRAFERMSSFVRGKNVNLAATDASAASGNTTERLEKPKPSRSSRGILYFSVLGVLCAILWVFIGWCIELSSRFLR</sequence>
<dbReference type="AlphaFoldDB" id="A0A251TS54"/>